<evidence type="ECO:0008006" key="3">
    <source>
        <dbReference type="Google" id="ProtNLM"/>
    </source>
</evidence>
<accession>A0A8I0MQ33</accession>
<dbReference type="AlphaFoldDB" id="A0A8I0MQ33"/>
<dbReference type="RefSeq" id="WP_192479446.1">
    <property type="nucleotide sequence ID" value="NZ_VKME01000030.1"/>
</dbReference>
<sequence length="95" mass="10277">MNKILLVLMITIFITGCATDKPNSSIVEGRLIGTRNVNGQLVCVYGAMGSGNAGTFTGVPPREISGCTNNAKINLRNNDITWLVKPSRNHVKYIN</sequence>
<proteinExistence type="predicted"/>
<name>A0A8I0MQ33_CITAM</name>
<dbReference type="Proteomes" id="UP000656723">
    <property type="component" value="Unassembled WGS sequence"/>
</dbReference>
<dbReference type="PROSITE" id="PS51257">
    <property type="entry name" value="PROKAR_LIPOPROTEIN"/>
    <property type="match status" value="1"/>
</dbReference>
<organism evidence="1 2">
    <name type="scientific">Citrobacter amalonaticus</name>
    <dbReference type="NCBI Taxonomy" id="35703"/>
    <lineage>
        <taxon>Bacteria</taxon>
        <taxon>Pseudomonadati</taxon>
        <taxon>Pseudomonadota</taxon>
        <taxon>Gammaproteobacteria</taxon>
        <taxon>Enterobacterales</taxon>
        <taxon>Enterobacteriaceae</taxon>
        <taxon>Citrobacter</taxon>
    </lineage>
</organism>
<protein>
    <recommendedName>
        <fullName evidence="3">Lipoprotein</fullName>
    </recommendedName>
</protein>
<evidence type="ECO:0000313" key="1">
    <source>
        <dbReference type="EMBL" id="MBE0131180.1"/>
    </source>
</evidence>
<reference evidence="1" key="1">
    <citation type="submission" date="2019-07" db="EMBL/GenBank/DDBJ databases">
        <title>KPC-2 carbapenem resistent Enterobacterales isolates from Germany.</title>
        <authorList>
            <person name="Yao Y."/>
            <person name="Falgenhauer L."/>
            <person name="Imirzalioglu C."/>
            <person name="Chakraborty T."/>
        </authorList>
    </citation>
    <scope>NUCLEOTIDE SEQUENCE</scope>
    <source>
        <strain evidence="1">CA13304</strain>
    </source>
</reference>
<comment type="caution">
    <text evidence="1">The sequence shown here is derived from an EMBL/GenBank/DDBJ whole genome shotgun (WGS) entry which is preliminary data.</text>
</comment>
<evidence type="ECO:0000313" key="2">
    <source>
        <dbReference type="Proteomes" id="UP000656723"/>
    </source>
</evidence>
<gene>
    <name evidence="1" type="ORF">FOT72_24680</name>
</gene>
<dbReference type="EMBL" id="VKME01000030">
    <property type="protein sequence ID" value="MBE0131180.1"/>
    <property type="molecule type" value="Genomic_DNA"/>
</dbReference>